<comment type="subcellular location">
    <subcellularLocation>
        <location evidence="1">Endoplasmic reticulum membrane</location>
        <topology evidence="1">Multi-pass membrane protein</topology>
    </subcellularLocation>
</comment>
<dbReference type="GO" id="GO:0006506">
    <property type="term" value="P:GPI anchor biosynthetic process"/>
    <property type="evidence" value="ECO:0007669"/>
    <property type="project" value="UniProtKB-UniPathway"/>
</dbReference>
<proteinExistence type="inferred from homology"/>
<evidence type="ECO:0000313" key="10">
    <source>
        <dbReference type="EMBL" id="KTA98989.1"/>
    </source>
</evidence>
<evidence type="ECO:0000256" key="2">
    <source>
        <dbReference type="ARBA" id="ARBA00004687"/>
    </source>
</evidence>
<evidence type="ECO:0000256" key="8">
    <source>
        <dbReference type="ARBA" id="ARBA00022989"/>
    </source>
</evidence>
<organism evidence="10 11">
    <name type="scientific">Candida glabrata</name>
    <name type="common">Yeast</name>
    <name type="synonym">Torulopsis glabrata</name>
    <dbReference type="NCBI Taxonomy" id="5478"/>
    <lineage>
        <taxon>Eukaryota</taxon>
        <taxon>Fungi</taxon>
        <taxon>Dikarya</taxon>
        <taxon>Ascomycota</taxon>
        <taxon>Saccharomycotina</taxon>
        <taxon>Saccharomycetes</taxon>
        <taxon>Saccharomycetales</taxon>
        <taxon>Saccharomycetaceae</taxon>
        <taxon>Nakaseomyces</taxon>
    </lineage>
</organism>
<dbReference type="Proteomes" id="UP000054886">
    <property type="component" value="Unassembled WGS sequence"/>
</dbReference>
<dbReference type="Pfam" id="PF06699">
    <property type="entry name" value="PIG-F"/>
    <property type="match status" value="1"/>
</dbReference>
<keyword evidence="9" id="KW-0472">Membrane</keyword>
<dbReference type="EMBL" id="LLZZ01000149">
    <property type="protein sequence ID" value="KTA98989.1"/>
    <property type="molecule type" value="Genomic_DNA"/>
</dbReference>
<dbReference type="AlphaFoldDB" id="A0A0W0C7L9"/>
<evidence type="ECO:0000256" key="7">
    <source>
        <dbReference type="ARBA" id="ARBA00022824"/>
    </source>
</evidence>
<dbReference type="VEuPathDB" id="FungiDB:GWK60_H01265"/>
<keyword evidence="7" id="KW-0256">Endoplasmic reticulum</keyword>
<evidence type="ECO:0000313" key="11">
    <source>
        <dbReference type="Proteomes" id="UP000054886"/>
    </source>
</evidence>
<dbReference type="GO" id="GO:0005789">
    <property type="term" value="C:endoplasmic reticulum membrane"/>
    <property type="evidence" value="ECO:0007669"/>
    <property type="project" value="UniProtKB-SubCell"/>
</dbReference>
<accession>A0A0W0C7L9</accession>
<name>A0A0W0C7L9_CANGB</name>
<keyword evidence="5" id="KW-0337">GPI-anchor biosynthesis</keyword>
<dbReference type="GO" id="GO:0051377">
    <property type="term" value="F:mannose-ethanolamine phosphotransferase activity"/>
    <property type="evidence" value="ECO:0007669"/>
    <property type="project" value="EnsemblFungi"/>
</dbReference>
<keyword evidence="6" id="KW-0812">Transmembrane</keyword>
<dbReference type="InterPro" id="IPR009580">
    <property type="entry name" value="GPI_biosynthesis_protein_Pig-F"/>
</dbReference>
<protein>
    <recommendedName>
        <fullName evidence="4">Glycosylphosphatidylinositol anchor biosynthesis protein 11</fullName>
    </recommendedName>
</protein>
<evidence type="ECO:0000256" key="1">
    <source>
        <dbReference type="ARBA" id="ARBA00004477"/>
    </source>
</evidence>
<dbReference type="VEuPathDB" id="FungiDB:B1J91_H01485g"/>
<comment type="similarity">
    <text evidence="3">Belongs to the PIGF family.</text>
</comment>
<evidence type="ECO:0000256" key="3">
    <source>
        <dbReference type="ARBA" id="ARBA00007978"/>
    </source>
</evidence>
<evidence type="ECO:0000256" key="5">
    <source>
        <dbReference type="ARBA" id="ARBA00022502"/>
    </source>
</evidence>
<dbReference type="VEuPathDB" id="FungiDB:CAGL0H01485g"/>
<evidence type="ECO:0000256" key="9">
    <source>
        <dbReference type="ARBA" id="ARBA00023136"/>
    </source>
</evidence>
<evidence type="ECO:0000256" key="4">
    <source>
        <dbReference type="ARBA" id="ARBA00020927"/>
    </source>
</evidence>
<evidence type="ECO:0000256" key="6">
    <source>
        <dbReference type="ARBA" id="ARBA00022692"/>
    </source>
</evidence>
<gene>
    <name evidence="10" type="ORF">AO440_001963</name>
</gene>
<dbReference type="VEuPathDB" id="FungiDB:GW608_H01265"/>
<dbReference type="VEuPathDB" id="FungiDB:GVI51_H01265"/>
<keyword evidence="8" id="KW-1133">Transmembrane helix</keyword>
<comment type="pathway">
    <text evidence="2">Glycolipid biosynthesis; glycosylphosphatidylinositol-anchor biosynthesis.</text>
</comment>
<reference evidence="10 11" key="1">
    <citation type="submission" date="2015-10" db="EMBL/GenBank/DDBJ databases">
        <title>Draft genomes sequences of Candida glabrata isolates 1A, 1B, 2A, 2B, 3A and 3B.</title>
        <authorList>
            <person name="Haavelsrud O.E."/>
            <person name="Gaustad P."/>
        </authorList>
    </citation>
    <scope>NUCLEOTIDE SEQUENCE [LARGE SCALE GENOMIC DNA]</scope>
    <source>
        <strain evidence="10">910700640</strain>
    </source>
</reference>
<comment type="caution">
    <text evidence="10">The sequence shown here is derived from an EMBL/GenBank/DDBJ whole genome shotgun (WGS) entry which is preliminary data.</text>
</comment>
<dbReference type="UniPathway" id="UPA00196"/>
<sequence length="217" mass="25055">MPVKKRTPLKHKSVSFSDDITQTQHNHHHRKKQNGERPPVFIRKTWLTIPWHLIALVYIYVKVFNNYNTAELLACLVPLQILYTIFQFNKATIYGNKRLKFNYSLAAISILACIVLSIPVVIIIILFGAPLLELLWETWLLALHCSFLAYPAVYSVLNCDFKVGLWKRYFILIVVGCWISCVVIPLDWDRDWQAWPIPIVIGAYLGAFVGFAYGAYL</sequence>